<dbReference type="GO" id="GO:0005886">
    <property type="term" value="C:plasma membrane"/>
    <property type="evidence" value="ECO:0007669"/>
    <property type="project" value="UniProtKB-SubCell"/>
</dbReference>
<comment type="subcellular location">
    <subcellularLocation>
        <location evidence="1">Cell membrane</location>
        <topology evidence="1">Multi-pass membrane protein</topology>
    </subcellularLocation>
</comment>
<evidence type="ECO:0000259" key="7">
    <source>
        <dbReference type="PROSITE" id="PS50850"/>
    </source>
</evidence>
<feature type="transmembrane region" description="Helical" evidence="6">
    <location>
        <begin position="223"/>
        <end position="244"/>
    </location>
</feature>
<feature type="transmembrane region" description="Helical" evidence="6">
    <location>
        <begin position="347"/>
        <end position="368"/>
    </location>
</feature>
<protein>
    <submittedName>
        <fullName evidence="8">MFS transporter</fullName>
    </submittedName>
</protein>
<name>A0A443J7U4_9RHOB</name>
<feature type="transmembrane region" description="Helical" evidence="6">
    <location>
        <begin position="256"/>
        <end position="278"/>
    </location>
</feature>
<dbReference type="CDD" id="cd06173">
    <property type="entry name" value="MFS_MefA_like"/>
    <property type="match status" value="1"/>
</dbReference>
<gene>
    <name evidence="8" type="ORF">D2T30_21360</name>
</gene>
<evidence type="ECO:0000256" key="5">
    <source>
        <dbReference type="ARBA" id="ARBA00023136"/>
    </source>
</evidence>
<evidence type="ECO:0000313" key="9">
    <source>
        <dbReference type="Proteomes" id="UP000284476"/>
    </source>
</evidence>
<dbReference type="Proteomes" id="UP000284476">
    <property type="component" value="Unassembled WGS sequence"/>
</dbReference>
<dbReference type="EMBL" id="SAUZ01000041">
    <property type="protein sequence ID" value="RWR16535.1"/>
    <property type="molecule type" value="Genomic_DNA"/>
</dbReference>
<dbReference type="InterPro" id="IPR036259">
    <property type="entry name" value="MFS_trans_sf"/>
</dbReference>
<evidence type="ECO:0000313" key="8">
    <source>
        <dbReference type="EMBL" id="RWR16535.1"/>
    </source>
</evidence>
<dbReference type="Pfam" id="PF07690">
    <property type="entry name" value="MFS_1"/>
    <property type="match status" value="1"/>
</dbReference>
<comment type="caution">
    <text evidence="8">The sequence shown here is derived from an EMBL/GenBank/DDBJ whole genome shotgun (WGS) entry which is preliminary data.</text>
</comment>
<feature type="transmembrane region" description="Helical" evidence="6">
    <location>
        <begin position="83"/>
        <end position="102"/>
    </location>
</feature>
<dbReference type="AlphaFoldDB" id="A0A443J7U4"/>
<evidence type="ECO:0000256" key="6">
    <source>
        <dbReference type="SAM" id="Phobius"/>
    </source>
</evidence>
<feature type="transmembrane region" description="Helical" evidence="6">
    <location>
        <begin position="374"/>
        <end position="395"/>
    </location>
</feature>
<keyword evidence="5 6" id="KW-0472">Membrane</keyword>
<dbReference type="PANTHER" id="PTHR23513:SF6">
    <property type="entry name" value="MAJOR FACILITATOR SUPERFAMILY ASSOCIATED DOMAIN-CONTAINING PROTEIN"/>
    <property type="match status" value="1"/>
</dbReference>
<reference evidence="8 9" key="2">
    <citation type="submission" date="2019-01" db="EMBL/GenBank/DDBJ databases">
        <authorList>
            <person name="Li Y."/>
        </authorList>
    </citation>
    <scope>NUCLEOTIDE SEQUENCE [LARGE SCALE GENOMIC DNA]</scope>
    <source>
        <strain evidence="8 9">SK2B-1</strain>
    </source>
</reference>
<dbReference type="InterPro" id="IPR020846">
    <property type="entry name" value="MFS_dom"/>
</dbReference>
<evidence type="ECO:0000256" key="3">
    <source>
        <dbReference type="ARBA" id="ARBA00022692"/>
    </source>
</evidence>
<accession>A0A443J7U4</accession>
<feature type="transmembrane region" description="Helical" evidence="6">
    <location>
        <begin position="49"/>
        <end position="71"/>
    </location>
</feature>
<organism evidence="8 9">
    <name type="scientific">Paenirhodobacter populi</name>
    <dbReference type="NCBI Taxonomy" id="2306993"/>
    <lineage>
        <taxon>Bacteria</taxon>
        <taxon>Pseudomonadati</taxon>
        <taxon>Pseudomonadota</taxon>
        <taxon>Alphaproteobacteria</taxon>
        <taxon>Rhodobacterales</taxon>
        <taxon>Rhodobacter group</taxon>
        <taxon>Paenirhodobacter</taxon>
    </lineage>
</organism>
<reference evidence="8 9" key="1">
    <citation type="submission" date="2019-01" db="EMBL/GenBank/DDBJ databases">
        <title>Sinorhodobacter populi sp. nov. isolated from the symptomatic bark tissue of Populus euramericana canker.</title>
        <authorList>
            <person name="Xu G."/>
        </authorList>
    </citation>
    <scope>NUCLEOTIDE SEQUENCE [LARGE SCALE GENOMIC DNA]</scope>
    <source>
        <strain evidence="8 9">SK2B-1</strain>
    </source>
</reference>
<dbReference type="InterPro" id="IPR011701">
    <property type="entry name" value="MFS"/>
</dbReference>
<keyword evidence="3 6" id="KW-0812">Transmembrane</keyword>
<dbReference type="Gene3D" id="1.20.1250.20">
    <property type="entry name" value="MFS general substrate transporter like domains"/>
    <property type="match status" value="1"/>
</dbReference>
<dbReference type="SUPFAM" id="SSF103473">
    <property type="entry name" value="MFS general substrate transporter"/>
    <property type="match status" value="1"/>
</dbReference>
<feature type="transmembrane region" description="Helical" evidence="6">
    <location>
        <begin position="285"/>
        <end position="307"/>
    </location>
</feature>
<dbReference type="PANTHER" id="PTHR23513">
    <property type="entry name" value="INTEGRAL MEMBRANE EFFLUX PROTEIN-RELATED"/>
    <property type="match status" value="1"/>
</dbReference>
<dbReference type="GO" id="GO:0022857">
    <property type="term" value="F:transmembrane transporter activity"/>
    <property type="evidence" value="ECO:0007669"/>
    <property type="project" value="InterPro"/>
</dbReference>
<feature type="transmembrane region" description="Helical" evidence="6">
    <location>
        <begin position="172"/>
        <end position="191"/>
    </location>
</feature>
<proteinExistence type="predicted"/>
<feature type="transmembrane region" description="Helical" evidence="6">
    <location>
        <begin position="313"/>
        <end position="335"/>
    </location>
</feature>
<evidence type="ECO:0000256" key="2">
    <source>
        <dbReference type="ARBA" id="ARBA00022475"/>
    </source>
</evidence>
<evidence type="ECO:0000256" key="4">
    <source>
        <dbReference type="ARBA" id="ARBA00022989"/>
    </source>
</evidence>
<evidence type="ECO:0000256" key="1">
    <source>
        <dbReference type="ARBA" id="ARBA00004651"/>
    </source>
</evidence>
<dbReference type="RefSeq" id="WP_128210456.1">
    <property type="nucleotide sequence ID" value="NZ_JBHRSO010000033.1"/>
</dbReference>
<keyword evidence="2" id="KW-1003">Cell membrane</keyword>
<sequence length="412" mass="42615">MNTSAPSLPASFHRIGWSNLLAQFSEQIALAAAPLAAVLLLSAGPSGTGWLQTAQTLPFLLLSIPAGLVVDRASRRSLMVGSELLRALSLASIVALLVAGALNLPLLALLGFLGAIGTVCYSVAAPALIPSLVPRAQLAAANHWLELARSAAYTAGPALGGALVGWTGAPAAYALATVLSLLAVLYLAGLPREEILPKQKRDLTHDLKEGAGFILHHDLLRPILVTAIFFNTGWFILQAIYVAYAVQNLGMTAAEVGVTLGIYGGGMILGAVIAPALARRVSFGTTILLGPIGGFGAAVIMLLTLWLPSVWMAGLSFFLFGAGPILWTISTMTLRQAVTPNAMLGRVSAFIMTATFGARPIGAAIGAVIAAHHGVAACLTAAVGCFLIQFLVIIASRVPRLRELPEASVPTS</sequence>
<feature type="domain" description="Major facilitator superfamily (MFS) profile" evidence="7">
    <location>
        <begin position="1"/>
        <end position="402"/>
    </location>
</feature>
<keyword evidence="4 6" id="KW-1133">Transmembrane helix</keyword>
<dbReference type="PROSITE" id="PS50850">
    <property type="entry name" value="MFS"/>
    <property type="match status" value="1"/>
</dbReference>